<dbReference type="SUPFAM" id="SSF103473">
    <property type="entry name" value="MFS general substrate transporter"/>
    <property type="match status" value="1"/>
</dbReference>
<feature type="transmembrane region" description="Helical" evidence="6">
    <location>
        <begin position="130"/>
        <end position="150"/>
    </location>
</feature>
<feature type="transmembrane region" description="Helical" evidence="6">
    <location>
        <begin position="450"/>
        <end position="478"/>
    </location>
</feature>
<feature type="transmembrane region" description="Helical" evidence="6">
    <location>
        <begin position="389"/>
        <end position="410"/>
    </location>
</feature>
<dbReference type="GO" id="GO:0022857">
    <property type="term" value="F:transmembrane transporter activity"/>
    <property type="evidence" value="ECO:0007669"/>
    <property type="project" value="InterPro"/>
</dbReference>
<dbReference type="STRING" id="1658172.A0A1B7NRN4"/>
<evidence type="ECO:0000313" key="8">
    <source>
        <dbReference type="Proteomes" id="UP000091918"/>
    </source>
</evidence>
<evidence type="ECO:0000256" key="1">
    <source>
        <dbReference type="ARBA" id="ARBA00004141"/>
    </source>
</evidence>
<evidence type="ECO:0000256" key="4">
    <source>
        <dbReference type="ARBA" id="ARBA00022989"/>
    </source>
</evidence>
<evidence type="ECO:0000256" key="3">
    <source>
        <dbReference type="ARBA" id="ARBA00022692"/>
    </source>
</evidence>
<comment type="caution">
    <text evidence="7">The sequence shown here is derived from an EMBL/GenBank/DDBJ whole genome shotgun (WGS) entry which is preliminary data.</text>
</comment>
<feature type="transmembrane region" description="Helical" evidence="6">
    <location>
        <begin position="190"/>
        <end position="211"/>
    </location>
</feature>
<keyword evidence="8" id="KW-1185">Reference proteome</keyword>
<dbReference type="PANTHER" id="PTHR43791">
    <property type="entry name" value="PERMEASE-RELATED"/>
    <property type="match status" value="1"/>
</dbReference>
<feature type="transmembrane region" description="Helical" evidence="6">
    <location>
        <begin position="422"/>
        <end position="444"/>
    </location>
</feature>
<comment type="subcellular location">
    <subcellularLocation>
        <location evidence="1">Membrane</location>
        <topology evidence="1">Multi-pass membrane protein</topology>
    </subcellularLocation>
</comment>
<dbReference type="OrthoDB" id="3639251at2759"/>
<feature type="transmembrane region" description="Helical" evidence="6">
    <location>
        <begin position="103"/>
        <end position="123"/>
    </location>
</feature>
<gene>
    <name evidence="7" type="ORF">ACJ72_06240</name>
</gene>
<protein>
    <recommendedName>
        <fullName evidence="9">Major facilitator superfamily (MFS) profile domain-containing protein</fullName>
    </recommendedName>
</protein>
<evidence type="ECO:0000256" key="2">
    <source>
        <dbReference type="ARBA" id="ARBA00022448"/>
    </source>
</evidence>
<name>A0A1B7NRN4_9EURO</name>
<dbReference type="InterPro" id="IPR011701">
    <property type="entry name" value="MFS"/>
</dbReference>
<dbReference type="InterPro" id="IPR036259">
    <property type="entry name" value="MFS_trans_sf"/>
</dbReference>
<keyword evidence="5 6" id="KW-0472">Membrane</keyword>
<dbReference type="EMBL" id="LGUA01001020">
    <property type="protein sequence ID" value="OAX79443.1"/>
    <property type="molecule type" value="Genomic_DNA"/>
</dbReference>
<evidence type="ECO:0008006" key="9">
    <source>
        <dbReference type="Google" id="ProtNLM"/>
    </source>
</evidence>
<keyword evidence="3 6" id="KW-0812">Transmembrane</keyword>
<evidence type="ECO:0000256" key="6">
    <source>
        <dbReference type="SAM" id="Phobius"/>
    </source>
</evidence>
<feature type="transmembrane region" description="Helical" evidence="6">
    <location>
        <begin position="365"/>
        <end position="383"/>
    </location>
</feature>
<accession>A0A1B7NRN4</accession>
<feature type="transmembrane region" description="Helical" evidence="6">
    <location>
        <begin position="223"/>
        <end position="246"/>
    </location>
</feature>
<sequence length="500" mass="55681">MSDILKSEETTMSPSMEEKPWRHVLSKRLPAWRSQTNVMCAKSSTRSTDDWSVLLLTELLTDWNAPKNEQRPGTHGWNSICKTPAFFATCNPFGSLTAFLQSLIILIFFAPYVLAEIPGVVIIRKVGPRWSLPGVILAWGVLILGFGFVHHWTHLVGLRIILGVLEGLMFPGIIYLVSLWYTRYEVHKRYSALSCISGIGSGFGGVLAFIFMKMGGLGGLASWRWIFIMEGFLTLIIGTIALIFLVDYPQNAHKAKWFLSKSEADIILRRLEADRSDTEDDQVFEWGKFLRPALDWRVWGYGWIYTLSTLTAYAVSYFMPLILNLQLGFSTEVSQLLTTPPYVFGGILMCVEGWLCDRWRVRSPVIVYNSVQSIVGLCVLSWAKNSGVQYLGVFLVSSGSSANFPAVMAWQANNIRGHWTRSFCSALLTSMGGLGGIIGALVFRSQDAPAYIPGITTCILSSGLVIILALGMTLHFHLANKQIRAGRKIIAGHPGFEYTL</sequence>
<dbReference type="Gene3D" id="1.20.1250.20">
    <property type="entry name" value="MFS general substrate transporter like domains"/>
    <property type="match status" value="2"/>
</dbReference>
<feature type="transmembrane region" description="Helical" evidence="6">
    <location>
        <begin position="156"/>
        <end position="178"/>
    </location>
</feature>
<dbReference type="GO" id="GO:0016020">
    <property type="term" value="C:membrane"/>
    <property type="evidence" value="ECO:0007669"/>
    <property type="project" value="UniProtKB-SubCell"/>
</dbReference>
<keyword evidence="4 6" id="KW-1133">Transmembrane helix</keyword>
<dbReference type="Proteomes" id="UP000091918">
    <property type="component" value="Unassembled WGS sequence"/>
</dbReference>
<feature type="transmembrane region" description="Helical" evidence="6">
    <location>
        <begin position="298"/>
        <end position="319"/>
    </location>
</feature>
<feature type="transmembrane region" description="Helical" evidence="6">
    <location>
        <begin position="339"/>
        <end position="356"/>
    </location>
</feature>
<evidence type="ECO:0000313" key="7">
    <source>
        <dbReference type="EMBL" id="OAX79443.1"/>
    </source>
</evidence>
<dbReference type="PANTHER" id="PTHR43791:SF47">
    <property type="entry name" value="MAJOR FACILITATOR SUPERFAMILY (MFS) PROFILE DOMAIN-CONTAINING PROTEIN-RELATED"/>
    <property type="match status" value="1"/>
</dbReference>
<reference evidence="7 8" key="1">
    <citation type="submission" date="2015-07" db="EMBL/GenBank/DDBJ databases">
        <title>Emmonsia species relationships and genome sequence.</title>
        <authorList>
            <person name="Cuomo C.A."/>
            <person name="Schwartz I.S."/>
            <person name="Kenyon C."/>
            <person name="de Hoog G.S."/>
            <person name="Govender N.P."/>
            <person name="Botha A."/>
            <person name="Moreno L."/>
            <person name="de Vries M."/>
            <person name="Munoz J.F."/>
            <person name="Stielow J.B."/>
        </authorList>
    </citation>
    <scope>NUCLEOTIDE SEQUENCE [LARGE SCALE GENOMIC DNA]</scope>
    <source>
        <strain evidence="7 8">CBS 136260</strain>
    </source>
</reference>
<evidence type="ECO:0000256" key="5">
    <source>
        <dbReference type="ARBA" id="ARBA00023136"/>
    </source>
</evidence>
<dbReference type="FunFam" id="1.20.1250.20:FF:000013">
    <property type="entry name" value="MFS general substrate transporter"/>
    <property type="match status" value="1"/>
</dbReference>
<keyword evidence="2" id="KW-0813">Transport</keyword>
<dbReference type="AlphaFoldDB" id="A0A1B7NRN4"/>
<proteinExistence type="predicted"/>
<dbReference type="Pfam" id="PF07690">
    <property type="entry name" value="MFS_1"/>
    <property type="match status" value="1"/>
</dbReference>
<organism evidence="7 8">
    <name type="scientific">Emergomyces africanus</name>
    <dbReference type="NCBI Taxonomy" id="1955775"/>
    <lineage>
        <taxon>Eukaryota</taxon>
        <taxon>Fungi</taxon>
        <taxon>Dikarya</taxon>
        <taxon>Ascomycota</taxon>
        <taxon>Pezizomycotina</taxon>
        <taxon>Eurotiomycetes</taxon>
        <taxon>Eurotiomycetidae</taxon>
        <taxon>Onygenales</taxon>
        <taxon>Ajellomycetaceae</taxon>
        <taxon>Emergomyces</taxon>
    </lineage>
</organism>